<proteinExistence type="predicted"/>
<dbReference type="CDD" id="cd13530">
    <property type="entry name" value="PBP2_peptides_like"/>
    <property type="match status" value="1"/>
</dbReference>
<feature type="domain" description="Solute-binding protein family 3/N-terminal" evidence="3">
    <location>
        <begin position="44"/>
        <end position="253"/>
    </location>
</feature>
<dbReference type="SUPFAM" id="SSF53850">
    <property type="entry name" value="Periplasmic binding protein-like II"/>
    <property type="match status" value="1"/>
</dbReference>
<dbReference type="Gene3D" id="3.40.190.10">
    <property type="entry name" value="Periplasmic binding protein-like II"/>
    <property type="match status" value="2"/>
</dbReference>
<dbReference type="Pfam" id="PF00497">
    <property type="entry name" value="SBP_bac_3"/>
    <property type="match status" value="1"/>
</dbReference>
<reference evidence="4 5" key="1">
    <citation type="journal article" date="2019" name="Nat. Microbiol.">
        <title>Mediterranean grassland soil C-N compound turnover is dependent on rainfall and depth, and is mediated by genomically divergent microorganisms.</title>
        <authorList>
            <person name="Diamond S."/>
            <person name="Andeer P.F."/>
            <person name="Li Z."/>
            <person name="Crits-Christoph A."/>
            <person name="Burstein D."/>
            <person name="Anantharaman K."/>
            <person name="Lane K.R."/>
            <person name="Thomas B.C."/>
            <person name="Pan C."/>
            <person name="Northen T.R."/>
            <person name="Banfield J.F."/>
        </authorList>
    </citation>
    <scope>NUCLEOTIDE SEQUENCE [LARGE SCALE GENOMIC DNA]</scope>
    <source>
        <strain evidence="4">NP_7</strain>
    </source>
</reference>
<feature type="signal peptide" evidence="2">
    <location>
        <begin position="1"/>
        <end position="18"/>
    </location>
</feature>
<dbReference type="PANTHER" id="PTHR35936">
    <property type="entry name" value="MEMBRANE-BOUND LYTIC MUREIN TRANSGLYCOSYLASE F"/>
    <property type="match status" value="1"/>
</dbReference>
<evidence type="ECO:0000256" key="2">
    <source>
        <dbReference type="SAM" id="SignalP"/>
    </source>
</evidence>
<gene>
    <name evidence="4" type="ORF">E6H04_07180</name>
</gene>
<dbReference type="EMBL" id="VBAO01000177">
    <property type="protein sequence ID" value="TMI81298.1"/>
    <property type="molecule type" value="Genomic_DNA"/>
</dbReference>
<accession>A0A537JCM7</accession>
<dbReference type="AlphaFoldDB" id="A0A537JCM7"/>
<evidence type="ECO:0000259" key="3">
    <source>
        <dbReference type="SMART" id="SM00062"/>
    </source>
</evidence>
<evidence type="ECO:0000256" key="1">
    <source>
        <dbReference type="ARBA" id="ARBA00022729"/>
    </source>
</evidence>
<dbReference type="PANTHER" id="PTHR35936:SF17">
    <property type="entry name" value="ARGININE-BINDING EXTRACELLULAR PROTEIN ARTP"/>
    <property type="match status" value="1"/>
</dbReference>
<evidence type="ECO:0000313" key="5">
    <source>
        <dbReference type="Proteomes" id="UP000320048"/>
    </source>
</evidence>
<dbReference type="Proteomes" id="UP000320048">
    <property type="component" value="Unassembled WGS sequence"/>
</dbReference>
<protein>
    <submittedName>
        <fullName evidence="4">Amino acid ABC transporter substrate-binding protein</fullName>
    </submittedName>
</protein>
<organism evidence="4 5">
    <name type="scientific">Candidatus Segetimicrobium genomatis</name>
    <dbReference type="NCBI Taxonomy" id="2569760"/>
    <lineage>
        <taxon>Bacteria</taxon>
        <taxon>Bacillati</taxon>
        <taxon>Candidatus Sysuimicrobiota</taxon>
        <taxon>Candidatus Sysuimicrobiia</taxon>
        <taxon>Candidatus Sysuimicrobiales</taxon>
        <taxon>Candidatus Segetimicrobiaceae</taxon>
        <taxon>Candidatus Segetimicrobium</taxon>
    </lineage>
</organism>
<name>A0A537JCM7_9BACT</name>
<dbReference type="SMART" id="SM00062">
    <property type="entry name" value="PBPb"/>
    <property type="match status" value="1"/>
</dbReference>
<evidence type="ECO:0000313" key="4">
    <source>
        <dbReference type="EMBL" id="TMI81298.1"/>
    </source>
</evidence>
<feature type="chain" id="PRO_5022240461" evidence="2">
    <location>
        <begin position="19"/>
        <end position="253"/>
    </location>
</feature>
<sequence>MLAASAVLLVVACNPLGAGRPSLPAPPHPVVQGPVVAAIRRTGVLRVASDLSYPPLAYHDGTSPGGFEIDLAGLLAKALGARLDVVDTPRAAMRPGVAGADLLISQLTRGDAPGLSSPPYYVMRQAILWREGESPVPDRALRGLRLAVQARSRGQTVAEQLGVAPAVVTYEPSEALGAVSRGQAQAAIADLPLVVEYARTHRRLAVSTGRWVEVPLVVVVRQDAPDLLAFTSAAIRELEQTGGLARLRQRWHL</sequence>
<comment type="caution">
    <text evidence="4">The sequence shown here is derived from an EMBL/GenBank/DDBJ whole genome shotgun (WGS) entry which is preliminary data.</text>
</comment>
<dbReference type="InterPro" id="IPR001638">
    <property type="entry name" value="Solute-binding_3/MltF_N"/>
</dbReference>
<keyword evidence="1 2" id="KW-0732">Signal</keyword>